<dbReference type="RefSeq" id="WP_182544625.1">
    <property type="nucleotide sequence ID" value="NZ_JACGWZ010000003.1"/>
</dbReference>
<proteinExistence type="predicted"/>
<reference evidence="1 2" key="1">
    <citation type="submission" date="2020-07" db="EMBL/GenBank/DDBJ databases">
        <title>Sequencing the genomes of 1000 actinobacteria strains.</title>
        <authorList>
            <person name="Klenk H.-P."/>
        </authorList>
    </citation>
    <scope>NUCLEOTIDE SEQUENCE [LARGE SCALE GENOMIC DNA]</scope>
    <source>
        <strain evidence="1 2">DSM 45975</strain>
    </source>
</reference>
<gene>
    <name evidence="1" type="ORF">FHX42_002795</name>
</gene>
<protein>
    <submittedName>
        <fullName evidence="1">Transposase-like protein</fullName>
    </submittedName>
</protein>
<dbReference type="EMBL" id="JACGWZ010000003">
    <property type="protein sequence ID" value="MBA8825444.1"/>
    <property type="molecule type" value="Genomic_DNA"/>
</dbReference>
<evidence type="ECO:0000313" key="2">
    <source>
        <dbReference type="Proteomes" id="UP000569329"/>
    </source>
</evidence>
<name>A0A839DVC7_9PSEU</name>
<comment type="caution">
    <text evidence="1">The sequence shown here is derived from an EMBL/GenBank/DDBJ whole genome shotgun (WGS) entry which is preliminary data.</text>
</comment>
<accession>A0A839DVC7</accession>
<keyword evidence="2" id="KW-1185">Reference proteome</keyword>
<dbReference type="Proteomes" id="UP000569329">
    <property type="component" value="Unassembled WGS sequence"/>
</dbReference>
<dbReference type="AlphaFoldDB" id="A0A839DVC7"/>
<organism evidence="1 2">
    <name type="scientific">Halosaccharopolyspora lacisalsi</name>
    <dbReference type="NCBI Taxonomy" id="1000566"/>
    <lineage>
        <taxon>Bacteria</taxon>
        <taxon>Bacillati</taxon>
        <taxon>Actinomycetota</taxon>
        <taxon>Actinomycetes</taxon>
        <taxon>Pseudonocardiales</taxon>
        <taxon>Pseudonocardiaceae</taxon>
        <taxon>Halosaccharopolyspora</taxon>
    </lineage>
</organism>
<sequence>MSAEPSPEGRAVPFYCPYCGDEDLMPEAEPTGAWKCESCRRVFTVKLVGLALE</sequence>
<evidence type="ECO:0000313" key="1">
    <source>
        <dbReference type="EMBL" id="MBA8825444.1"/>
    </source>
</evidence>